<dbReference type="EMBL" id="PKKI01000014">
    <property type="protein sequence ID" value="PLK21080.1"/>
    <property type="molecule type" value="Genomic_DNA"/>
</dbReference>
<protein>
    <submittedName>
        <fullName evidence="1">Calcium-binding outer membrane-like protein</fullName>
    </submittedName>
    <submittedName>
        <fullName evidence="2">Calcium-binding protein</fullName>
    </submittedName>
</protein>
<name>L9YGP9_NATGS</name>
<dbReference type="Proteomes" id="UP000234484">
    <property type="component" value="Unassembled WGS sequence"/>
</dbReference>
<accession>L9YGP9</accession>
<reference evidence="2 4" key="2">
    <citation type="submission" date="2017-12" db="EMBL/GenBank/DDBJ databases">
        <title>The characterization of oligonucleotides binding to NgAgo.</title>
        <authorList>
            <person name="Jiang L."/>
            <person name="He B."/>
            <person name="Kang J."/>
            <person name="Yu M."/>
            <person name="Li N."/>
            <person name="Fang Y."/>
            <person name="Tang Z."/>
            <person name="Wu P."/>
            <person name="Yao P."/>
            <person name="Huang J."/>
        </authorList>
    </citation>
    <scope>NUCLEOTIDE SEQUENCE [LARGE SCALE GENOMIC DNA]</scope>
    <source>
        <strain evidence="2 4">SP2</strain>
        <tissue evidence="2">Freeze-dried powder thallus</tissue>
    </source>
</reference>
<evidence type="ECO:0000313" key="4">
    <source>
        <dbReference type="Proteomes" id="UP000234484"/>
    </source>
</evidence>
<dbReference type="PROSITE" id="PS51318">
    <property type="entry name" value="TAT"/>
    <property type="match status" value="1"/>
</dbReference>
<organism evidence="1 3">
    <name type="scientific">Natronobacterium gregoryi (strain ATCC 43098 / DSM 3393 / CCM 3738 / CIP 104747 / IAM 13177 / JCM 8860 / NBRC 102187 / NCIMB 2189 / SP2)</name>
    <dbReference type="NCBI Taxonomy" id="797304"/>
    <lineage>
        <taxon>Archaea</taxon>
        <taxon>Methanobacteriati</taxon>
        <taxon>Methanobacteriota</taxon>
        <taxon>Stenosarchaea group</taxon>
        <taxon>Halobacteria</taxon>
        <taxon>Halobacteriales</taxon>
        <taxon>Natrialbaceae</taxon>
        <taxon>Natronobacterium</taxon>
    </lineage>
</organism>
<evidence type="ECO:0000313" key="2">
    <source>
        <dbReference type="EMBL" id="PLK21080.1"/>
    </source>
</evidence>
<proteinExistence type="predicted"/>
<dbReference type="InterPro" id="IPR006311">
    <property type="entry name" value="TAT_signal"/>
</dbReference>
<dbReference type="Proteomes" id="UP000011613">
    <property type="component" value="Unassembled WGS sequence"/>
</dbReference>
<reference evidence="1 3" key="1">
    <citation type="journal article" date="2014" name="PLoS Genet.">
        <title>Phylogenetically driven sequencing of extremely halophilic archaea reveals strategies for static and dynamic osmo-response.</title>
        <authorList>
            <person name="Becker E.A."/>
            <person name="Seitzer P.M."/>
            <person name="Tritt A."/>
            <person name="Larsen D."/>
            <person name="Krusor M."/>
            <person name="Yao A.I."/>
            <person name="Wu D."/>
            <person name="Madern D."/>
            <person name="Eisen J.A."/>
            <person name="Darling A.E."/>
            <person name="Facciotti M.T."/>
        </authorList>
    </citation>
    <scope>NUCLEOTIDE SEQUENCE [LARGE SCALE GENOMIC DNA]</scope>
    <source>
        <strain evidence="1 3">SP2</strain>
    </source>
</reference>
<evidence type="ECO:0000313" key="1">
    <source>
        <dbReference type="EMBL" id="ELY72876.1"/>
    </source>
</evidence>
<gene>
    <name evidence="1" type="ORF">C490_02616</name>
    <name evidence="2" type="ORF">CYV19_06515</name>
</gene>
<sequence>MGERTNDRNCVHYESMTEDKQNAAGDSRRAFIKNGILAATTLAVGAGSTSTSATAAPDDDAFLHGRDYYPDVDFEVLTQFGTGTRNDFLEEYDPDGDVFTDVDDWEVFVVRIEIGESEGELGHLMIDVDNDEPDVDPGDSGTMGEIGSFRDRERNLIETEVDF</sequence>
<dbReference type="AlphaFoldDB" id="L9YGP9"/>
<evidence type="ECO:0000313" key="3">
    <source>
        <dbReference type="Proteomes" id="UP000011613"/>
    </source>
</evidence>
<dbReference type="EMBL" id="AOIC01000023">
    <property type="protein sequence ID" value="ELY72876.1"/>
    <property type="molecule type" value="Genomic_DNA"/>
</dbReference>
<comment type="caution">
    <text evidence="1">The sequence shown here is derived from an EMBL/GenBank/DDBJ whole genome shotgun (WGS) entry which is preliminary data.</text>
</comment>